<evidence type="ECO:0000313" key="13">
    <source>
        <dbReference type="EMBL" id="MBC8431272.1"/>
    </source>
</evidence>
<comment type="similarity">
    <text evidence="3">Belongs to the glycogen phosphorylase family.</text>
</comment>
<comment type="cofactor">
    <cofactor evidence="2">
        <name>pyridoxal 5'-phosphate</name>
        <dbReference type="ChEBI" id="CHEBI:597326"/>
    </cofactor>
</comment>
<evidence type="ECO:0000259" key="12">
    <source>
        <dbReference type="Pfam" id="PF11897"/>
    </source>
</evidence>
<dbReference type="InterPro" id="IPR024517">
    <property type="entry name" value="Glycogen_phosphorylase_DUF3417"/>
</dbReference>
<dbReference type="Gene3D" id="3.40.50.2000">
    <property type="entry name" value="Glycogen Phosphorylase B"/>
    <property type="match status" value="3"/>
</dbReference>
<evidence type="ECO:0000313" key="14">
    <source>
        <dbReference type="Proteomes" id="UP000605201"/>
    </source>
</evidence>
<dbReference type="PROSITE" id="PS00102">
    <property type="entry name" value="PHOSPHORYLASE"/>
    <property type="match status" value="1"/>
</dbReference>
<protein>
    <recommendedName>
        <fullName evidence="4">glycogen phosphorylase</fullName>
        <ecNumber evidence="4">2.4.1.1</ecNumber>
    </recommendedName>
</protein>
<dbReference type="SUPFAM" id="SSF53756">
    <property type="entry name" value="UDP-Glycosyltransferase/glycogen phosphorylase"/>
    <property type="match status" value="1"/>
</dbReference>
<dbReference type="GO" id="GO:0008184">
    <property type="term" value="F:glycogen phosphorylase activity"/>
    <property type="evidence" value="ECO:0007669"/>
    <property type="project" value="InterPro"/>
</dbReference>
<evidence type="ECO:0000256" key="9">
    <source>
        <dbReference type="ARBA" id="ARBA00023277"/>
    </source>
</evidence>
<evidence type="ECO:0000256" key="2">
    <source>
        <dbReference type="ARBA" id="ARBA00001933"/>
    </source>
</evidence>
<dbReference type="EMBL" id="JACNIG010000127">
    <property type="protein sequence ID" value="MBC8431272.1"/>
    <property type="molecule type" value="Genomic_DNA"/>
</dbReference>
<evidence type="ECO:0000256" key="1">
    <source>
        <dbReference type="ARBA" id="ARBA00001275"/>
    </source>
</evidence>
<evidence type="ECO:0000256" key="7">
    <source>
        <dbReference type="ARBA" id="ARBA00022679"/>
    </source>
</evidence>
<proteinExistence type="inferred from homology"/>
<keyword evidence="9" id="KW-0119">Carbohydrate metabolism</keyword>
<keyword evidence="8 11" id="KW-0663">Pyridoxal phosphate</keyword>
<dbReference type="PANTHER" id="PTHR42655">
    <property type="entry name" value="GLYCOGEN PHOSPHORYLASE"/>
    <property type="match status" value="1"/>
</dbReference>
<evidence type="ECO:0000256" key="6">
    <source>
        <dbReference type="ARBA" id="ARBA00022676"/>
    </source>
</evidence>
<dbReference type="EC" id="2.4.1.1" evidence="4"/>
<feature type="modified residue" description="N6-(pyridoxal phosphate)lysine" evidence="11">
    <location>
        <position position="606"/>
    </location>
</feature>
<dbReference type="GO" id="GO:0030170">
    <property type="term" value="F:pyridoxal phosphate binding"/>
    <property type="evidence" value="ECO:0007669"/>
    <property type="project" value="InterPro"/>
</dbReference>
<evidence type="ECO:0000256" key="5">
    <source>
        <dbReference type="ARBA" id="ARBA00022533"/>
    </source>
</evidence>
<dbReference type="PANTHER" id="PTHR42655:SF1">
    <property type="entry name" value="GLYCOGEN PHOSPHORYLASE"/>
    <property type="match status" value="1"/>
</dbReference>
<dbReference type="InterPro" id="IPR011834">
    <property type="entry name" value="Agluc_phsphrylas"/>
</dbReference>
<evidence type="ECO:0000256" key="8">
    <source>
        <dbReference type="ARBA" id="ARBA00022898"/>
    </source>
</evidence>
<gene>
    <name evidence="13" type="primary">glgP</name>
    <name evidence="13" type="ORF">H8D96_05075</name>
</gene>
<comment type="function">
    <text evidence="10">Phosphorylase is an important allosteric enzyme in carbohydrate metabolism. Enzymes from different sources differ in their regulatory mechanisms and in their natural substrates. However, all known phosphorylases share catalytic and structural properties.</text>
</comment>
<feature type="domain" description="DUF3417" evidence="12">
    <location>
        <begin position="13"/>
        <end position="119"/>
    </location>
</feature>
<comment type="caution">
    <text evidence="13">The sequence shown here is derived from an EMBL/GenBank/DDBJ whole genome shotgun (WGS) entry which is preliminary data.</text>
</comment>
<dbReference type="AlphaFoldDB" id="A0A8J6TQ65"/>
<evidence type="ECO:0000256" key="3">
    <source>
        <dbReference type="ARBA" id="ARBA00006047"/>
    </source>
</evidence>
<evidence type="ECO:0000256" key="11">
    <source>
        <dbReference type="PIRSR" id="PIRSR000460-1"/>
    </source>
</evidence>
<name>A0A8J6TQ65_9BACT</name>
<dbReference type="Proteomes" id="UP000605201">
    <property type="component" value="Unassembled WGS sequence"/>
</dbReference>
<dbReference type="NCBIfam" id="TIGR02094">
    <property type="entry name" value="more_P_ylases"/>
    <property type="match status" value="1"/>
</dbReference>
<dbReference type="Pfam" id="PF11897">
    <property type="entry name" value="DUF3417"/>
    <property type="match status" value="1"/>
</dbReference>
<dbReference type="Pfam" id="PF00343">
    <property type="entry name" value="Phosphorylase"/>
    <property type="match status" value="1"/>
</dbReference>
<keyword evidence="7" id="KW-0808">Transferase</keyword>
<keyword evidence="6" id="KW-0328">Glycosyltransferase</keyword>
<evidence type="ECO:0000256" key="4">
    <source>
        <dbReference type="ARBA" id="ARBA00012591"/>
    </source>
</evidence>
<dbReference type="GO" id="GO:0005975">
    <property type="term" value="P:carbohydrate metabolic process"/>
    <property type="evidence" value="ECO:0007669"/>
    <property type="project" value="InterPro"/>
</dbReference>
<keyword evidence="5" id="KW-0021">Allosteric enzyme</keyword>
<accession>A0A8J6TQ65</accession>
<comment type="catalytic activity">
    <reaction evidence="1">
        <text>[(1-&gt;4)-alpha-D-glucosyl](n) + phosphate = [(1-&gt;4)-alpha-D-glucosyl](n-1) + alpha-D-glucose 1-phosphate</text>
        <dbReference type="Rhea" id="RHEA:41732"/>
        <dbReference type="Rhea" id="RHEA-COMP:9584"/>
        <dbReference type="Rhea" id="RHEA-COMP:9586"/>
        <dbReference type="ChEBI" id="CHEBI:15444"/>
        <dbReference type="ChEBI" id="CHEBI:43474"/>
        <dbReference type="ChEBI" id="CHEBI:58601"/>
        <dbReference type="EC" id="2.4.1.1"/>
    </reaction>
</comment>
<dbReference type="PIRSF" id="PIRSF000460">
    <property type="entry name" value="Pprylas_GlgP"/>
    <property type="match status" value="1"/>
</dbReference>
<dbReference type="InterPro" id="IPR035090">
    <property type="entry name" value="Pyridoxal_P_attach_site"/>
</dbReference>
<organism evidence="13 14">
    <name type="scientific">Candidatus Desulfatibia vada</name>
    <dbReference type="NCBI Taxonomy" id="2841696"/>
    <lineage>
        <taxon>Bacteria</taxon>
        <taxon>Pseudomonadati</taxon>
        <taxon>Thermodesulfobacteriota</taxon>
        <taxon>Desulfobacteria</taxon>
        <taxon>Desulfobacterales</taxon>
        <taxon>Desulfobacterales incertae sedis</taxon>
        <taxon>Candidatus Desulfatibia</taxon>
    </lineage>
</organism>
<sequence length="849" mass="96795">MSRLQTFQVFPSIPEPLSFLEMLSRNLWWSWQHDAQELFRRIDPGLWEAAGRNPVVFLTYIDQKRLEDLAKDDSFLAHQKRVRELYAGQVLGPVNRSDTPFDQKEIIAYFSMEFGIHESVPLFAGGLGILAGDHLKAASNLALPLVGVGLLYREGYFNQFLNQDGWQQEEYPETDIFNLPAKRALDQSGNDLMVSISGPDGEIHAIVWKIMVGRVPLYLLDANIGENPAKIRDITATLYPGEGKTRLAQEVLLGIGGMRALDAMGIQPTVCHMNEGHPAFASLERLAQVIKTHGVDLKTAWEIVPRTTVFTTHTPVPAGHDEFTPEQVKPYLKSFEERLGTKVEKIITWGQPANPDATSPFSMFVLGLRTAQYCNGVSELHGVTARRMWSHVWPGRPDSEIPISHITNGVHVPSWISRENALLFERYIGPDWSLHTWHANLLKRIDEIYNEELWRAREMNRSRLISICRKLMKQQYERRNAPKAMVEEVETVLDHDALTVGFARRFATYKRADLILADPDRLEAIINSKTHPVQFVFAGKAHPKDQEGKELIRRLVEFARRPSVRHSIIFIENYDPHIARYLLQGADVWLNTPRRPMEACGTSGMKAALNGVLNVSTLDGWWAEGYSEETGWRIGRGEEFSDHAYQDSVESQALYNVLENDVIPCFYERKNGNIPLNWLEMMKASIKMAMLDFCSHRMVREYEKRFYAPIAHRMKALLENDIAEAKAQAVQYQRLRNHWQNIKIEPPVRSSDGPFRVGETFHVTSLVHLGELRPEEVEIQIYYGLLKDVDALAGGRKEIMTVQEDRGNGQYLFACTISCRAAGRYGFTCRAVPRGDDRIRFAPGFITWS</sequence>
<evidence type="ECO:0000256" key="10">
    <source>
        <dbReference type="ARBA" id="ARBA00025174"/>
    </source>
</evidence>
<dbReference type="InterPro" id="IPR000811">
    <property type="entry name" value="Glyco_trans_35"/>
</dbReference>
<reference evidence="13 14" key="1">
    <citation type="submission" date="2020-08" db="EMBL/GenBank/DDBJ databases">
        <title>Bridging the membrane lipid divide: bacteria of the FCB group superphylum have the potential to synthesize archaeal ether lipids.</title>
        <authorList>
            <person name="Villanueva L."/>
            <person name="Von Meijenfeldt F.A.B."/>
            <person name="Westbye A.B."/>
            <person name="Yadav S."/>
            <person name="Hopmans E.C."/>
            <person name="Dutilh B.E."/>
            <person name="Sinninghe Damste J.S."/>
        </authorList>
    </citation>
    <scope>NUCLEOTIDE SEQUENCE [LARGE SCALE GENOMIC DNA]</scope>
    <source>
        <strain evidence="13">NIOZ-UU17</strain>
    </source>
</reference>
<dbReference type="InterPro" id="IPR052182">
    <property type="entry name" value="Glycogen/Maltodextrin_Phosph"/>
</dbReference>